<gene>
    <name evidence="16" type="ORF">GHK24_11355</name>
</gene>
<dbReference type="InterPro" id="IPR039426">
    <property type="entry name" value="TonB-dep_rcpt-like"/>
</dbReference>
<keyword evidence="4" id="KW-0410">Iron transport</keyword>
<dbReference type="Pfam" id="PF00593">
    <property type="entry name" value="TonB_dep_Rec_b-barrel"/>
    <property type="match status" value="1"/>
</dbReference>
<dbReference type="CDD" id="cd01347">
    <property type="entry name" value="ligand_gated_channel"/>
    <property type="match status" value="1"/>
</dbReference>
<keyword evidence="16" id="KW-0675">Receptor</keyword>
<name>A0A6L5JYV3_RHOTE</name>
<dbReference type="SUPFAM" id="SSF56935">
    <property type="entry name" value="Porins"/>
    <property type="match status" value="1"/>
</dbReference>
<feature type="domain" description="TonB-dependent receptor-like beta-barrel" evidence="14">
    <location>
        <begin position="261"/>
        <end position="691"/>
    </location>
</feature>
<dbReference type="InterPro" id="IPR012910">
    <property type="entry name" value="Plug_dom"/>
</dbReference>
<evidence type="ECO:0000256" key="11">
    <source>
        <dbReference type="PROSITE-ProRule" id="PRU01360"/>
    </source>
</evidence>
<keyword evidence="10 11" id="KW-0998">Cell outer membrane</keyword>
<evidence type="ECO:0000259" key="14">
    <source>
        <dbReference type="Pfam" id="PF00593"/>
    </source>
</evidence>
<feature type="chain" id="PRO_5027055074" evidence="13">
    <location>
        <begin position="22"/>
        <end position="733"/>
    </location>
</feature>
<keyword evidence="13" id="KW-0732">Signal</keyword>
<dbReference type="Gene3D" id="2.40.170.20">
    <property type="entry name" value="TonB-dependent receptor, beta-barrel domain"/>
    <property type="match status" value="1"/>
</dbReference>
<evidence type="ECO:0000256" key="13">
    <source>
        <dbReference type="SAM" id="SignalP"/>
    </source>
</evidence>
<organism evidence="16 17">
    <name type="scientific">Rhodocyclus tenuis</name>
    <name type="common">Rhodospirillum tenue</name>
    <dbReference type="NCBI Taxonomy" id="1066"/>
    <lineage>
        <taxon>Bacteria</taxon>
        <taxon>Pseudomonadati</taxon>
        <taxon>Pseudomonadota</taxon>
        <taxon>Betaproteobacteria</taxon>
        <taxon>Rhodocyclales</taxon>
        <taxon>Rhodocyclaceae</taxon>
        <taxon>Rhodocyclus</taxon>
    </lineage>
</organism>
<accession>A0A6L5JYV3</accession>
<proteinExistence type="inferred from homology"/>
<evidence type="ECO:0000256" key="7">
    <source>
        <dbReference type="ARBA" id="ARBA00023065"/>
    </source>
</evidence>
<dbReference type="GO" id="GO:0006826">
    <property type="term" value="P:iron ion transport"/>
    <property type="evidence" value="ECO:0007669"/>
    <property type="project" value="UniProtKB-KW"/>
</dbReference>
<reference evidence="16 17" key="1">
    <citation type="submission" date="2019-10" db="EMBL/GenBank/DDBJ databases">
        <title>Whole-genome sequence of the purple nonsulfur photosynthetic bacterium Rhodocyclus tenuis.</title>
        <authorList>
            <person name="Kyndt J.A."/>
            <person name="Meyer T.E."/>
        </authorList>
    </citation>
    <scope>NUCLEOTIDE SEQUENCE [LARGE SCALE GENOMIC DNA]</scope>
    <source>
        <strain evidence="16 17">DSM 110</strain>
    </source>
</reference>
<comment type="caution">
    <text evidence="16">The sequence shown here is derived from an EMBL/GenBank/DDBJ whole genome shotgun (WGS) entry which is preliminary data.</text>
</comment>
<comment type="subcellular location">
    <subcellularLocation>
        <location evidence="1 11">Cell outer membrane</location>
        <topology evidence="1 11">Multi-pass membrane protein</topology>
    </subcellularLocation>
</comment>
<evidence type="ECO:0000256" key="8">
    <source>
        <dbReference type="ARBA" id="ARBA00023077"/>
    </source>
</evidence>
<dbReference type="EMBL" id="WIXJ01000009">
    <property type="protein sequence ID" value="MQY52369.1"/>
    <property type="molecule type" value="Genomic_DNA"/>
</dbReference>
<dbReference type="PANTHER" id="PTHR32552:SF81">
    <property type="entry name" value="TONB-DEPENDENT OUTER MEMBRANE RECEPTOR"/>
    <property type="match status" value="1"/>
</dbReference>
<protein>
    <submittedName>
        <fullName evidence="16">TonB-dependent receptor plug domain-containing protein</fullName>
    </submittedName>
</protein>
<dbReference type="AlphaFoldDB" id="A0A6L5JYV3"/>
<keyword evidence="6" id="KW-0408">Iron</keyword>
<feature type="domain" description="TonB-dependent receptor plug" evidence="15">
    <location>
        <begin position="47"/>
        <end position="155"/>
    </location>
</feature>
<evidence type="ECO:0000256" key="4">
    <source>
        <dbReference type="ARBA" id="ARBA00022496"/>
    </source>
</evidence>
<keyword evidence="7" id="KW-0406">Ion transport</keyword>
<evidence type="ECO:0000256" key="9">
    <source>
        <dbReference type="ARBA" id="ARBA00023136"/>
    </source>
</evidence>
<dbReference type="OrthoDB" id="8538693at2"/>
<keyword evidence="8 12" id="KW-0798">TonB box</keyword>
<keyword evidence="2 11" id="KW-0813">Transport</keyword>
<keyword evidence="3 11" id="KW-1134">Transmembrane beta strand</keyword>
<evidence type="ECO:0000313" key="17">
    <source>
        <dbReference type="Proteomes" id="UP000480275"/>
    </source>
</evidence>
<evidence type="ECO:0000259" key="15">
    <source>
        <dbReference type="Pfam" id="PF07715"/>
    </source>
</evidence>
<dbReference type="Pfam" id="PF07715">
    <property type="entry name" value="Plug"/>
    <property type="match status" value="1"/>
</dbReference>
<keyword evidence="5 11" id="KW-0812">Transmembrane</keyword>
<feature type="signal peptide" evidence="13">
    <location>
        <begin position="1"/>
        <end position="21"/>
    </location>
</feature>
<dbReference type="InterPro" id="IPR000531">
    <property type="entry name" value="Beta-barrel_TonB"/>
</dbReference>
<dbReference type="Proteomes" id="UP000480275">
    <property type="component" value="Unassembled WGS sequence"/>
</dbReference>
<evidence type="ECO:0000256" key="1">
    <source>
        <dbReference type="ARBA" id="ARBA00004571"/>
    </source>
</evidence>
<evidence type="ECO:0000256" key="2">
    <source>
        <dbReference type="ARBA" id="ARBA00022448"/>
    </source>
</evidence>
<dbReference type="GO" id="GO:0009279">
    <property type="term" value="C:cell outer membrane"/>
    <property type="evidence" value="ECO:0007669"/>
    <property type="project" value="UniProtKB-SubCell"/>
</dbReference>
<keyword evidence="9 11" id="KW-0472">Membrane</keyword>
<evidence type="ECO:0000256" key="6">
    <source>
        <dbReference type="ARBA" id="ARBA00023004"/>
    </source>
</evidence>
<dbReference type="PANTHER" id="PTHR32552">
    <property type="entry name" value="FERRICHROME IRON RECEPTOR-RELATED"/>
    <property type="match status" value="1"/>
</dbReference>
<evidence type="ECO:0000256" key="12">
    <source>
        <dbReference type="RuleBase" id="RU003357"/>
    </source>
</evidence>
<evidence type="ECO:0000256" key="3">
    <source>
        <dbReference type="ARBA" id="ARBA00022452"/>
    </source>
</evidence>
<sequence length="733" mass="80418">MKRVLIGASIGVIGVSSVAPAAETRAVTEATTLEKVVVTAQKREESAQDVGVAISVLSGDELQARGVTNINQLQNEVPSLEIEPAFGSGQSQFRIRGIGFQDYGPNNSSAVGVYVDEVSYGFPVQTQGLLFDLDRVEVLRGPQGTLYGKNTTGGAINFQTRKPTKEFEGDVSIGYSSYDTKTIQGFLSGPISESLRGRFSYATEQGGAWQHNRETGEKLGAKDISAFRGQLELDATRDLKIALTASYGQDKSDAQGLYLFTARPHYGYAADTDLTATGWGRTAAFSRMIGVSQNQKPTKDNDSTNVALTVNWDLDTVKLTSITSAQNFHRRELSDWDGTSVNNADVYWKDDANIFSQEVRLASNKTTDLNWVVGAYYSSEKLNEDWYTDFTRDYGVITRTKYKQDGETQALFGQLDYKLAQNWKGIIGVRQEHEKRTISDFSTTTTPVQAWANVAGASSSLSTDGTSGKLGIEYQLDKNALLYGSVSRGIKSGGITAHNTFNTYALTPFEPETLVAYETGFKADLAGNLRLNASVFHYDYHNQQFQDITQSPSGALIGKIVNINSSAVDGGEIELNWIPLSGLTITQSLGYKHATFRDFKSLQLGDLSGKDQFMPKLSYGGSVAYAWGAAGYRFKLAGDYSYHDTYKSWLNIVNPDGGNVYDIKSYWLANARFEVSQVGAPWQVSFWVRNLFNEKYDLTRNFFGNRPGGTSDDLNVALAGQPRTVGAVLNYAF</sequence>
<evidence type="ECO:0000313" key="16">
    <source>
        <dbReference type="EMBL" id="MQY52369.1"/>
    </source>
</evidence>
<dbReference type="InterPro" id="IPR036942">
    <property type="entry name" value="Beta-barrel_TonB_sf"/>
</dbReference>
<evidence type="ECO:0000256" key="5">
    <source>
        <dbReference type="ARBA" id="ARBA00022692"/>
    </source>
</evidence>
<evidence type="ECO:0000256" key="10">
    <source>
        <dbReference type="ARBA" id="ARBA00023237"/>
    </source>
</evidence>
<comment type="similarity">
    <text evidence="11 12">Belongs to the TonB-dependent receptor family.</text>
</comment>
<dbReference type="PROSITE" id="PS52016">
    <property type="entry name" value="TONB_DEPENDENT_REC_3"/>
    <property type="match status" value="1"/>
</dbReference>